<dbReference type="Proteomes" id="UP000030185">
    <property type="component" value="Unassembled WGS sequence"/>
</dbReference>
<evidence type="ECO:0000313" key="2">
    <source>
        <dbReference type="Proteomes" id="UP000030185"/>
    </source>
</evidence>
<accession>A0A098LHN8</accession>
<dbReference type="AlphaFoldDB" id="A0A098LHN8"/>
<gene>
    <name evidence="1" type="ORF">MYP_2882</name>
</gene>
<dbReference type="STRING" id="153721.MYP_2882"/>
<proteinExistence type="predicted"/>
<reference evidence="1 2" key="1">
    <citation type="submission" date="2014-09" db="EMBL/GenBank/DDBJ databases">
        <title>Sporocytophaga myxococcoides PG-01 genome sequencing.</title>
        <authorList>
            <person name="Liu L."/>
            <person name="Gao P.J."/>
            <person name="Chen G.J."/>
            <person name="Wang L.S."/>
        </authorList>
    </citation>
    <scope>NUCLEOTIDE SEQUENCE [LARGE SCALE GENOMIC DNA]</scope>
    <source>
        <strain evidence="1 2">PG-01</strain>
    </source>
</reference>
<evidence type="ECO:0000313" key="1">
    <source>
        <dbReference type="EMBL" id="GAL85653.1"/>
    </source>
</evidence>
<comment type="caution">
    <text evidence="1">The sequence shown here is derived from an EMBL/GenBank/DDBJ whole genome shotgun (WGS) entry which is preliminary data.</text>
</comment>
<name>A0A098LHN8_9BACT</name>
<dbReference type="eggNOG" id="ENOG5030Y8B">
    <property type="taxonomic scope" value="Bacteria"/>
</dbReference>
<organism evidence="1 2">
    <name type="scientific">Sporocytophaga myxococcoides</name>
    <dbReference type="NCBI Taxonomy" id="153721"/>
    <lineage>
        <taxon>Bacteria</taxon>
        <taxon>Pseudomonadati</taxon>
        <taxon>Bacteroidota</taxon>
        <taxon>Cytophagia</taxon>
        <taxon>Cytophagales</taxon>
        <taxon>Cytophagaceae</taxon>
        <taxon>Sporocytophaga</taxon>
    </lineage>
</organism>
<dbReference type="EMBL" id="BBLT01000005">
    <property type="protein sequence ID" value="GAL85653.1"/>
    <property type="molecule type" value="Genomic_DNA"/>
</dbReference>
<protein>
    <submittedName>
        <fullName evidence="1">Uncharacterized protein</fullName>
    </submittedName>
</protein>
<keyword evidence="2" id="KW-1185">Reference proteome</keyword>
<dbReference type="OrthoDB" id="9826397at2"/>
<sequence length="189" mass="21998">MMNWNNLSYKVKNKYLIAGGAFFLVIAYLLAFNKTVELYLFSKDQKAKLIHAKEAPEKRRLMEIKSNALKEKLSSYFADSLKDQGHLLEVVSIFCSKNNLLLQELPNEEFYEDKEFIIGTTKIKVEGHFTDLLKLLYLLEQKEAVGRVSSSSFDMIYDNKRKKKVLVLTMYIQTLKIKLKNNKKDDAKI</sequence>